<dbReference type="HOGENOM" id="CLU_2241291_0_0_1"/>
<dbReference type="Gramene" id="EFJ19955">
    <property type="protein sequence ID" value="EFJ19955"/>
    <property type="gene ID" value="SELMODRAFT_418840"/>
</dbReference>
<keyword evidence="2" id="KW-1185">Reference proteome</keyword>
<dbReference type="KEGG" id="smo:SELMODRAFT_418840"/>
<evidence type="ECO:0000313" key="1">
    <source>
        <dbReference type="EMBL" id="EFJ19955.1"/>
    </source>
</evidence>
<dbReference type="AlphaFoldDB" id="D8S6J6"/>
<name>D8S6J6_SELML</name>
<dbReference type="InParanoid" id="D8S6J6"/>
<evidence type="ECO:0000313" key="2">
    <source>
        <dbReference type="Proteomes" id="UP000001514"/>
    </source>
</evidence>
<protein>
    <submittedName>
        <fullName evidence="1">Uncharacterized protein</fullName>
    </submittedName>
</protein>
<dbReference type="EMBL" id="GL377604">
    <property type="protein sequence ID" value="EFJ19955.1"/>
    <property type="molecule type" value="Genomic_DNA"/>
</dbReference>
<organism evidence="2">
    <name type="scientific">Selaginella moellendorffii</name>
    <name type="common">Spikemoss</name>
    <dbReference type="NCBI Taxonomy" id="88036"/>
    <lineage>
        <taxon>Eukaryota</taxon>
        <taxon>Viridiplantae</taxon>
        <taxon>Streptophyta</taxon>
        <taxon>Embryophyta</taxon>
        <taxon>Tracheophyta</taxon>
        <taxon>Lycopodiopsida</taxon>
        <taxon>Selaginellales</taxon>
        <taxon>Selaginellaceae</taxon>
        <taxon>Selaginella</taxon>
    </lineage>
</organism>
<gene>
    <name evidence="1" type="ORF">SELMODRAFT_418840</name>
</gene>
<reference evidence="1 2" key="1">
    <citation type="journal article" date="2011" name="Science">
        <title>The Selaginella genome identifies genetic changes associated with the evolution of vascular plants.</title>
        <authorList>
            <person name="Banks J.A."/>
            <person name="Nishiyama T."/>
            <person name="Hasebe M."/>
            <person name="Bowman J.L."/>
            <person name="Gribskov M."/>
            <person name="dePamphilis C."/>
            <person name="Albert V.A."/>
            <person name="Aono N."/>
            <person name="Aoyama T."/>
            <person name="Ambrose B.A."/>
            <person name="Ashton N.W."/>
            <person name="Axtell M.J."/>
            <person name="Barker E."/>
            <person name="Barker M.S."/>
            <person name="Bennetzen J.L."/>
            <person name="Bonawitz N.D."/>
            <person name="Chapple C."/>
            <person name="Cheng C."/>
            <person name="Correa L.G."/>
            <person name="Dacre M."/>
            <person name="DeBarry J."/>
            <person name="Dreyer I."/>
            <person name="Elias M."/>
            <person name="Engstrom E.M."/>
            <person name="Estelle M."/>
            <person name="Feng L."/>
            <person name="Finet C."/>
            <person name="Floyd S.K."/>
            <person name="Frommer W.B."/>
            <person name="Fujita T."/>
            <person name="Gramzow L."/>
            <person name="Gutensohn M."/>
            <person name="Harholt J."/>
            <person name="Hattori M."/>
            <person name="Heyl A."/>
            <person name="Hirai T."/>
            <person name="Hiwatashi Y."/>
            <person name="Ishikawa M."/>
            <person name="Iwata M."/>
            <person name="Karol K.G."/>
            <person name="Koehler B."/>
            <person name="Kolukisaoglu U."/>
            <person name="Kubo M."/>
            <person name="Kurata T."/>
            <person name="Lalonde S."/>
            <person name="Li K."/>
            <person name="Li Y."/>
            <person name="Litt A."/>
            <person name="Lyons E."/>
            <person name="Manning G."/>
            <person name="Maruyama T."/>
            <person name="Michael T.P."/>
            <person name="Mikami K."/>
            <person name="Miyazaki S."/>
            <person name="Morinaga S."/>
            <person name="Murata T."/>
            <person name="Mueller-Roeber B."/>
            <person name="Nelson D.R."/>
            <person name="Obara M."/>
            <person name="Oguri Y."/>
            <person name="Olmstead R.G."/>
            <person name="Onodera N."/>
            <person name="Petersen B.L."/>
            <person name="Pils B."/>
            <person name="Prigge M."/>
            <person name="Rensing S.A."/>
            <person name="Riano-Pachon D.M."/>
            <person name="Roberts A.W."/>
            <person name="Sato Y."/>
            <person name="Scheller H.V."/>
            <person name="Schulz B."/>
            <person name="Schulz C."/>
            <person name="Shakirov E.V."/>
            <person name="Shibagaki N."/>
            <person name="Shinohara N."/>
            <person name="Shippen D.E."/>
            <person name="Soerensen I."/>
            <person name="Sotooka R."/>
            <person name="Sugimoto N."/>
            <person name="Sugita M."/>
            <person name="Sumikawa N."/>
            <person name="Tanurdzic M."/>
            <person name="Theissen G."/>
            <person name="Ulvskov P."/>
            <person name="Wakazuki S."/>
            <person name="Weng J.K."/>
            <person name="Willats W.W."/>
            <person name="Wipf D."/>
            <person name="Wolf P.G."/>
            <person name="Yang L."/>
            <person name="Zimmer A.D."/>
            <person name="Zhu Q."/>
            <person name="Mitros T."/>
            <person name="Hellsten U."/>
            <person name="Loque D."/>
            <person name="Otillar R."/>
            <person name="Salamov A."/>
            <person name="Schmutz J."/>
            <person name="Shapiro H."/>
            <person name="Lindquist E."/>
            <person name="Lucas S."/>
            <person name="Rokhsar D."/>
            <person name="Grigoriev I.V."/>
        </authorList>
    </citation>
    <scope>NUCLEOTIDE SEQUENCE [LARGE SCALE GENOMIC DNA]</scope>
</reference>
<dbReference type="Proteomes" id="UP000001514">
    <property type="component" value="Unassembled WGS sequence"/>
</dbReference>
<accession>D8S6J6</accession>
<proteinExistence type="predicted"/>
<sequence>MENENGFFTPGVFSKLNKALSVGCLKGYPVVKRRSFCLRTSRRRACTELRDAGKRLVFKCAYYLFVRCDNEPVPWTKCLHDNVGFAKTYCNVRFAVMSSFHQVNK</sequence>